<keyword evidence="6" id="KW-0479">Metal-binding</keyword>
<name>A0A8H9IQK9_9PSEU</name>
<protein>
    <submittedName>
        <fullName evidence="12">Histidine kinase</fullName>
    </submittedName>
</protein>
<dbReference type="Gene3D" id="1.20.5.1930">
    <property type="match status" value="1"/>
</dbReference>
<dbReference type="CDD" id="cd16917">
    <property type="entry name" value="HATPase_UhpB-NarQ-NarX-like"/>
    <property type="match status" value="1"/>
</dbReference>
<dbReference type="Pfam" id="PF01590">
    <property type="entry name" value="GAF"/>
    <property type="match status" value="1"/>
</dbReference>
<dbReference type="Gene3D" id="3.30.565.10">
    <property type="entry name" value="Histidine kinase-like ATPase, C-terminal domain"/>
    <property type="match status" value="1"/>
</dbReference>
<gene>
    <name evidence="12" type="primary">devS</name>
    <name evidence="12" type="ORF">GCM10017566_08410</name>
</gene>
<dbReference type="GO" id="GO:0016020">
    <property type="term" value="C:membrane"/>
    <property type="evidence" value="ECO:0007669"/>
    <property type="project" value="InterPro"/>
</dbReference>
<evidence type="ECO:0000256" key="3">
    <source>
        <dbReference type="ARBA" id="ARBA00022490"/>
    </source>
</evidence>
<keyword evidence="13" id="KW-1185">Reference proteome</keyword>
<dbReference type="GO" id="GO:0070483">
    <property type="term" value="P:detection of hypoxia"/>
    <property type="evidence" value="ECO:0007669"/>
    <property type="project" value="UniProtKB-ARBA"/>
</dbReference>
<evidence type="ECO:0000256" key="4">
    <source>
        <dbReference type="ARBA" id="ARBA00022553"/>
    </source>
</evidence>
<dbReference type="AlphaFoldDB" id="A0A8H9IQK9"/>
<dbReference type="GO" id="GO:0000287">
    <property type="term" value="F:magnesium ion binding"/>
    <property type="evidence" value="ECO:0007669"/>
    <property type="project" value="UniProtKB-ARBA"/>
</dbReference>
<dbReference type="Gene3D" id="3.30.450.40">
    <property type="match status" value="2"/>
</dbReference>
<dbReference type="Pfam" id="PF02518">
    <property type="entry name" value="HATPase_c"/>
    <property type="match status" value="1"/>
</dbReference>
<accession>A0A8H9IQK9</accession>
<keyword evidence="3" id="KW-0963">Cytoplasm</keyword>
<evidence type="ECO:0000256" key="5">
    <source>
        <dbReference type="ARBA" id="ARBA00022679"/>
    </source>
</evidence>
<dbReference type="InterPro" id="IPR003018">
    <property type="entry name" value="GAF"/>
</dbReference>
<feature type="domain" description="GAF" evidence="11">
    <location>
        <begin position="84"/>
        <end position="232"/>
    </location>
</feature>
<evidence type="ECO:0000256" key="10">
    <source>
        <dbReference type="ARBA" id="ARBA00023012"/>
    </source>
</evidence>
<evidence type="ECO:0000259" key="11">
    <source>
        <dbReference type="SMART" id="SM00065"/>
    </source>
</evidence>
<dbReference type="GO" id="GO:0046983">
    <property type="term" value="F:protein dimerization activity"/>
    <property type="evidence" value="ECO:0007669"/>
    <property type="project" value="InterPro"/>
</dbReference>
<evidence type="ECO:0000256" key="7">
    <source>
        <dbReference type="ARBA" id="ARBA00022777"/>
    </source>
</evidence>
<evidence type="ECO:0000256" key="6">
    <source>
        <dbReference type="ARBA" id="ARBA00022723"/>
    </source>
</evidence>
<keyword evidence="10" id="KW-0902">Two-component regulatory system</keyword>
<dbReference type="InterPro" id="IPR029016">
    <property type="entry name" value="GAF-like_dom_sf"/>
</dbReference>
<dbReference type="SUPFAM" id="SSF55781">
    <property type="entry name" value="GAF domain-like"/>
    <property type="match status" value="2"/>
</dbReference>
<dbReference type="PANTHER" id="PTHR24421">
    <property type="entry name" value="NITRATE/NITRITE SENSOR PROTEIN NARX-RELATED"/>
    <property type="match status" value="1"/>
</dbReference>
<dbReference type="GO" id="GO:0000155">
    <property type="term" value="F:phosphorelay sensor kinase activity"/>
    <property type="evidence" value="ECO:0007669"/>
    <property type="project" value="InterPro"/>
</dbReference>
<dbReference type="Pfam" id="PF07730">
    <property type="entry name" value="HisKA_3"/>
    <property type="match status" value="1"/>
</dbReference>
<evidence type="ECO:0000256" key="1">
    <source>
        <dbReference type="ARBA" id="ARBA00001946"/>
    </source>
</evidence>
<dbReference type="GO" id="GO:0019826">
    <property type="term" value="F:oxygen sensor activity"/>
    <property type="evidence" value="ECO:0007669"/>
    <property type="project" value="UniProtKB-ARBA"/>
</dbReference>
<comment type="cofactor">
    <cofactor evidence="2">
        <name>heme</name>
        <dbReference type="ChEBI" id="CHEBI:30413"/>
    </cofactor>
</comment>
<dbReference type="PANTHER" id="PTHR24421:SF56">
    <property type="entry name" value="OXYGEN SENSOR HISTIDINE KINASE RESPONSE REGULATOR DOST"/>
    <property type="match status" value="1"/>
</dbReference>
<comment type="cofactor">
    <cofactor evidence="1">
        <name>Mg(2+)</name>
        <dbReference type="ChEBI" id="CHEBI:18420"/>
    </cofactor>
</comment>
<dbReference type="SUPFAM" id="SSF55874">
    <property type="entry name" value="ATPase domain of HSP90 chaperone/DNA topoisomerase II/histidine kinase"/>
    <property type="match status" value="1"/>
</dbReference>
<dbReference type="GO" id="GO:0020037">
    <property type="term" value="F:heme binding"/>
    <property type="evidence" value="ECO:0007669"/>
    <property type="project" value="UniProtKB-ARBA"/>
</dbReference>
<keyword evidence="4" id="KW-0597">Phosphoprotein</keyword>
<dbReference type="GO" id="GO:0070025">
    <property type="term" value="F:carbon monoxide binding"/>
    <property type="evidence" value="ECO:0007669"/>
    <property type="project" value="UniProtKB-ARBA"/>
</dbReference>
<dbReference type="Proteomes" id="UP000658656">
    <property type="component" value="Unassembled WGS sequence"/>
</dbReference>
<dbReference type="EMBL" id="BNAV01000001">
    <property type="protein sequence ID" value="GHF37546.1"/>
    <property type="molecule type" value="Genomic_DNA"/>
</dbReference>
<dbReference type="InterPro" id="IPR050482">
    <property type="entry name" value="Sensor_HK_TwoCompSys"/>
</dbReference>
<dbReference type="GO" id="GO:0070026">
    <property type="term" value="F:nitric oxide binding"/>
    <property type="evidence" value="ECO:0007669"/>
    <property type="project" value="UniProtKB-ARBA"/>
</dbReference>
<evidence type="ECO:0000313" key="13">
    <source>
        <dbReference type="Proteomes" id="UP000658656"/>
    </source>
</evidence>
<keyword evidence="8" id="KW-0460">Magnesium</keyword>
<keyword evidence="5" id="KW-0808">Transferase</keyword>
<reference evidence="12" key="1">
    <citation type="journal article" date="2014" name="Int. J. Syst. Evol. Microbiol.">
        <title>Complete genome sequence of Corynebacterium casei LMG S-19264T (=DSM 44701T), isolated from a smear-ripened cheese.</title>
        <authorList>
            <consortium name="US DOE Joint Genome Institute (JGI-PGF)"/>
            <person name="Walter F."/>
            <person name="Albersmeier A."/>
            <person name="Kalinowski J."/>
            <person name="Ruckert C."/>
        </authorList>
    </citation>
    <scope>NUCLEOTIDE SEQUENCE</scope>
    <source>
        <strain evidence="12">CGMCC 4.7679</strain>
    </source>
</reference>
<dbReference type="InterPro" id="IPR011712">
    <property type="entry name" value="Sig_transdc_His_kin_sub3_dim/P"/>
</dbReference>
<dbReference type="InterPro" id="IPR003594">
    <property type="entry name" value="HATPase_dom"/>
</dbReference>
<dbReference type="GO" id="GO:0005524">
    <property type="term" value="F:ATP binding"/>
    <property type="evidence" value="ECO:0007669"/>
    <property type="project" value="UniProtKB-ARBA"/>
</dbReference>
<proteinExistence type="predicted"/>
<organism evidence="12 13">
    <name type="scientific">Amycolatopsis bartoniae</name>
    <dbReference type="NCBI Taxonomy" id="941986"/>
    <lineage>
        <taxon>Bacteria</taxon>
        <taxon>Bacillati</taxon>
        <taxon>Actinomycetota</taxon>
        <taxon>Actinomycetes</taxon>
        <taxon>Pseudonocardiales</taxon>
        <taxon>Pseudonocardiaceae</taxon>
        <taxon>Amycolatopsis</taxon>
    </lineage>
</organism>
<evidence type="ECO:0000256" key="2">
    <source>
        <dbReference type="ARBA" id="ARBA00001971"/>
    </source>
</evidence>
<dbReference type="FunFam" id="3.30.450.40:FF:000052">
    <property type="entry name" value="Oxygen sensor histidine kinase response regulator DevS/DosS"/>
    <property type="match status" value="1"/>
</dbReference>
<reference evidence="12" key="2">
    <citation type="submission" date="2020-09" db="EMBL/GenBank/DDBJ databases">
        <authorList>
            <person name="Sun Q."/>
            <person name="Zhou Y."/>
        </authorList>
    </citation>
    <scope>NUCLEOTIDE SEQUENCE</scope>
    <source>
        <strain evidence="12">CGMCC 4.7679</strain>
    </source>
</reference>
<dbReference type="GO" id="GO:0019825">
    <property type="term" value="F:oxygen binding"/>
    <property type="evidence" value="ECO:0007669"/>
    <property type="project" value="UniProtKB-ARBA"/>
</dbReference>
<sequence length="601" mass="64586">MPRRVGHAGRFPWSFPRRGAKLGGMAVEVPLSGEAGPSLRGTLSQLRLRELLVEVQDRVEQLVGARDQMAGLLEAMLAVASGLELDATLRRIVHAAIELVDCRYGALGVLNADGVGLAEFVYEGIDEETRAQIGHLPEGHGLLGLLIEQPKPIRIADLSQHPASSGFPARHPPMRSFLGVPVPVRDKVFGNLYLTEKAGGQPFTEDDEVVVQALAAAAGIAVENARLYEEARLRQRWQEATSEIRAELLSRALPVDVLDLIADRTLKLTGADYTFVARPEDPELPADEVANLVITVSVGLDSDGLRGRPIPVDGSSCGEAFRAAAPVRTPRLRYALDRDLDEEFGPALVLPLRASADTVSGVLVALRRTGAEPFAEDQLPLAASFADQAALALQLADDQRRLYELEVLADRDRIARDLHDHVIQRLFAHGLALQSTRLRTRSPDIQQRLSEAVDDVQNIVAEIRTAIFDLHGGMHGTTQLRRRLHEIIAELTAESPLRSTVRVSGPLGVVSAPLAEHAEAVVREAVSNVVRHARAQTVTVTISVADDLVIDVTDDGAGLPATVARSGLHNLATRAAQAGGTFHAGGLDTGGTKLVWSAPVS</sequence>
<dbReference type="Pfam" id="PF13185">
    <property type="entry name" value="GAF_2"/>
    <property type="match status" value="1"/>
</dbReference>
<keyword evidence="9" id="KW-0408">Iron</keyword>
<comment type="caution">
    <text evidence="12">The sequence shown here is derived from an EMBL/GenBank/DDBJ whole genome shotgun (WGS) entry which is preliminary data.</text>
</comment>
<dbReference type="SMART" id="SM00065">
    <property type="entry name" value="GAF"/>
    <property type="match status" value="2"/>
</dbReference>
<evidence type="ECO:0000256" key="9">
    <source>
        <dbReference type="ARBA" id="ARBA00023004"/>
    </source>
</evidence>
<evidence type="ECO:0000313" key="12">
    <source>
        <dbReference type="EMBL" id="GHF37546.1"/>
    </source>
</evidence>
<keyword evidence="7 12" id="KW-0418">Kinase</keyword>
<feature type="domain" description="GAF" evidence="11">
    <location>
        <begin position="249"/>
        <end position="403"/>
    </location>
</feature>
<dbReference type="InterPro" id="IPR036890">
    <property type="entry name" value="HATPase_C_sf"/>
</dbReference>
<evidence type="ECO:0000256" key="8">
    <source>
        <dbReference type="ARBA" id="ARBA00022842"/>
    </source>
</evidence>